<keyword evidence="5" id="KW-0645">Protease</keyword>
<proteinExistence type="inferred from homology"/>
<dbReference type="CDD" id="cd02248">
    <property type="entry name" value="Peptidase_C1A"/>
    <property type="match status" value="1"/>
</dbReference>
<dbReference type="InterPro" id="IPR039417">
    <property type="entry name" value="Peptidase_C1A_papain-like"/>
</dbReference>
<evidence type="ECO:0000259" key="4">
    <source>
        <dbReference type="SMART" id="SM00645"/>
    </source>
</evidence>
<organism evidence="5 6">
    <name type="scientific">Giardia intestinalis (strain P15)</name>
    <name type="common">Giardia lamblia</name>
    <dbReference type="NCBI Taxonomy" id="658858"/>
    <lineage>
        <taxon>Eukaryota</taxon>
        <taxon>Metamonada</taxon>
        <taxon>Diplomonadida</taxon>
        <taxon>Hexamitidae</taxon>
        <taxon>Giardiinae</taxon>
        <taxon>Giardia</taxon>
    </lineage>
</organism>
<dbReference type="OMA" id="PAAIFRV"/>
<gene>
    <name evidence="5" type="ORF">GLP15_2617</name>
</gene>
<dbReference type="VEuPathDB" id="GiardiaDB:GLP15_2617"/>
<dbReference type="Gene3D" id="3.90.70.10">
    <property type="entry name" value="Cysteine proteinases"/>
    <property type="match status" value="1"/>
</dbReference>
<comment type="similarity">
    <text evidence="1">Belongs to the peptidase C1 family.</text>
</comment>
<dbReference type="AlphaFoldDB" id="E1F7U7"/>
<feature type="signal peptide" evidence="3">
    <location>
        <begin position="1"/>
        <end position="18"/>
    </location>
</feature>
<dbReference type="SUPFAM" id="SSF54001">
    <property type="entry name" value="Cysteine proteinases"/>
    <property type="match status" value="1"/>
</dbReference>
<dbReference type="EMBL" id="ACVC01000227">
    <property type="protein sequence ID" value="EFO61438.1"/>
    <property type="molecule type" value="Genomic_DNA"/>
</dbReference>
<protein>
    <submittedName>
        <fullName evidence="5">Cathepsin L-like protease</fullName>
    </submittedName>
</protein>
<dbReference type="SMART" id="SM00645">
    <property type="entry name" value="Pept_C1"/>
    <property type="match status" value="1"/>
</dbReference>
<dbReference type="PROSITE" id="PS00139">
    <property type="entry name" value="THIOL_PROTEASE_CYS"/>
    <property type="match status" value="1"/>
</dbReference>
<keyword evidence="2" id="KW-0812">Transmembrane</keyword>
<dbReference type="Pfam" id="PF00112">
    <property type="entry name" value="Peptidase_C1"/>
    <property type="match status" value="1"/>
</dbReference>
<reference evidence="5 6" key="1">
    <citation type="journal article" date="2010" name="BMC Genomics">
        <title>Genome analysis and comparative genomics of a Giardia intestinalis assemblage E isolate.</title>
        <authorList>
            <person name="Jerlstrom-Hultqvist J."/>
            <person name="Franzen O."/>
            <person name="Ankarklev J."/>
            <person name="Xu F."/>
            <person name="Nohynkova E."/>
            <person name="Andersson J.O."/>
            <person name="Svard S.G."/>
            <person name="Andersson B."/>
        </authorList>
    </citation>
    <scope>NUCLEOTIDE SEQUENCE [LARGE SCALE GENOMIC DNA]</scope>
    <source>
        <strain evidence="5 6">P15</strain>
    </source>
</reference>
<dbReference type="STRING" id="658858.E1F7U7"/>
<keyword evidence="2" id="KW-0472">Membrane</keyword>
<feature type="transmembrane region" description="Helical" evidence="2">
    <location>
        <begin position="481"/>
        <end position="504"/>
    </location>
</feature>
<keyword evidence="3" id="KW-0732">Signal</keyword>
<evidence type="ECO:0000256" key="1">
    <source>
        <dbReference type="ARBA" id="ARBA00008455"/>
    </source>
</evidence>
<dbReference type="FunFam" id="3.90.70.10:FF:000195">
    <property type="entry name" value="Cathepsin L-like protease"/>
    <property type="match status" value="1"/>
</dbReference>
<evidence type="ECO:0000313" key="5">
    <source>
        <dbReference type="EMBL" id="EFO61438.1"/>
    </source>
</evidence>
<dbReference type="OrthoDB" id="190265at2759"/>
<dbReference type="GO" id="GO:0006508">
    <property type="term" value="P:proteolysis"/>
    <property type="evidence" value="ECO:0007669"/>
    <property type="project" value="UniProtKB-KW"/>
</dbReference>
<sequence>MLLFYVLVIFLLEPFVSQVENINSPRKDTILFDEFNVHFDHHYSSTEEYKTALEHFHKNLALLGASHAQNLSHLRDILERTEGSVKYGLNPTLNRDISQNGYLPVDTADIIDLSTPWRRFSFSIKQFFLRLGHSTARCLENDDDYCKKSFRLRDNPLRTFSSPPPSVDLRELGLIDLARNQGLCGCCWAMASAALYEISVRSTRKYFQSDSAIDGVFKDPHFKASEQYIMNKSYQSNNYCQGGNYVTVSRDYAVHQELDTLESLNNFPFESLKTTTNPTDIKRDEKMKVKSAFVPGNTVTVASCPAAIFRVYDSGAAGSDFKSSVKVAKSLLARGIPIVITMSTVANGKEETLEAMQSYKSGVLDVPCTNNVIDHQVIIVGYGRKNGVDVWIIRNSWGENWGSKGHFYAPIGKNSLCTEQQMYTEIPKYSPTQNKRAADQLYANRASPLTDNVWSDILQRGNENSLDVDLVRNAISSKSRLIIVALVFIPIIVVIVASASYMFYSSKRKKRSQRAANV</sequence>
<accession>E1F7U7</accession>
<dbReference type="GO" id="GO:0008234">
    <property type="term" value="F:cysteine-type peptidase activity"/>
    <property type="evidence" value="ECO:0007669"/>
    <property type="project" value="InterPro"/>
</dbReference>
<name>E1F7U7_GIAIA</name>
<dbReference type="InterPro" id="IPR000668">
    <property type="entry name" value="Peptidase_C1A_C"/>
</dbReference>
<dbReference type="PANTHER" id="PTHR12411">
    <property type="entry name" value="CYSTEINE PROTEASE FAMILY C1-RELATED"/>
    <property type="match status" value="1"/>
</dbReference>
<feature type="chain" id="PRO_5018771396" evidence="3">
    <location>
        <begin position="19"/>
        <end position="518"/>
    </location>
</feature>
<dbReference type="Proteomes" id="UP000008974">
    <property type="component" value="Unassembled WGS sequence"/>
</dbReference>
<feature type="domain" description="Peptidase C1A papain C-terminal" evidence="4">
    <location>
        <begin position="163"/>
        <end position="428"/>
    </location>
</feature>
<keyword evidence="5" id="KW-0378">Hydrolase</keyword>
<keyword evidence="2" id="KW-1133">Transmembrane helix</keyword>
<dbReference type="PRINTS" id="PR00705">
    <property type="entry name" value="PAPAIN"/>
</dbReference>
<dbReference type="InterPro" id="IPR000169">
    <property type="entry name" value="Pept_cys_AS"/>
</dbReference>
<dbReference type="InterPro" id="IPR013128">
    <property type="entry name" value="Peptidase_C1A"/>
</dbReference>
<comment type="caution">
    <text evidence="5">The sequence shown here is derived from an EMBL/GenBank/DDBJ whole genome shotgun (WGS) entry which is preliminary data.</text>
</comment>
<evidence type="ECO:0000256" key="3">
    <source>
        <dbReference type="SAM" id="SignalP"/>
    </source>
</evidence>
<evidence type="ECO:0000313" key="6">
    <source>
        <dbReference type="Proteomes" id="UP000008974"/>
    </source>
</evidence>
<evidence type="ECO:0000256" key="2">
    <source>
        <dbReference type="SAM" id="Phobius"/>
    </source>
</evidence>
<dbReference type="InterPro" id="IPR038765">
    <property type="entry name" value="Papain-like_cys_pep_sf"/>
</dbReference>